<proteinExistence type="predicted"/>
<dbReference type="Gene3D" id="3.30.565.10">
    <property type="entry name" value="Histidine kinase-like ATPase, C-terminal domain"/>
    <property type="match status" value="1"/>
</dbReference>
<dbReference type="Pfam" id="PF02518">
    <property type="entry name" value="HATPase_c"/>
    <property type="match status" value="1"/>
</dbReference>
<dbReference type="InterPro" id="IPR003594">
    <property type="entry name" value="HATPase_dom"/>
</dbReference>
<dbReference type="PROSITE" id="PS50109">
    <property type="entry name" value="HIS_KIN"/>
    <property type="match status" value="1"/>
</dbReference>
<feature type="transmembrane region" description="Helical" evidence="4">
    <location>
        <begin position="179"/>
        <end position="199"/>
    </location>
</feature>
<dbReference type="Gene3D" id="1.10.287.130">
    <property type="match status" value="1"/>
</dbReference>
<dbReference type="PANTHER" id="PTHR43065">
    <property type="entry name" value="SENSOR HISTIDINE KINASE"/>
    <property type="match status" value="1"/>
</dbReference>
<evidence type="ECO:0000259" key="5">
    <source>
        <dbReference type="PROSITE" id="PS50109"/>
    </source>
</evidence>
<dbReference type="CDD" id="cd00082">
    <property type="entry name" value="HisKA"/>
    <property type="match status" value="1"/>
</dbReference>
<dbReference type="InterPro" id="IPR035965">
    <property type="entry name" value="PAS-like_dom_sf"/>
</dbReference>
<gene>
    <name evidence="7" type="ORF">FXF49_00245</name>
</gene>
<reference evidence="7 8" key="1">
    <citation type="submission" date="2019-08" db="EMBL/GenBank/DDBJ databases">
        <title>Genomic characterization of a novel candidate phylum (ARYD3) from a high temperature, high salinity tertiary oil reservoir in north central Oklahoma, USA.</title>
        <authorList>
            <person name="Youssef N.H."/>
            <person name="Yadav A."/>
            <person name="Elshahed M.S."/>
        </authorList>
    </citation>
    <scope>NUCLEOTIDE SEQUENCE [LARGE SCALE GENOMIC DNA]</scope>
    <source>
        <strain evidence="7">ARYD1</strain>
    </source>
</reference>
<organism evidence="7 8">
    <name type="scientific">Flexistipes sinusarabici</name>
    <dbReference type="NCBI Taxonomy" id="2352"/>
    <lineage>
        <taxon>Bacteria</taxon>
        <taxon>Pseudomonadati</taxon>
        <taxon>Deferribacterota</taxon>
        <taxon>Deferribacteres</taxon>
        <taxon>Deferribacterales</taxon>
        <taxon>Flexistipitaceae</taxon>
        <taxon>Flexistipes</taxon>
    </lineage>
</organism>
<dbReference type="CDD" id="cd00130">
    <property type="entry name" value="PAS"/>
    <property type="match status" value="1"/>
</dbReference>
<evidence type="ECO:0000256" key="1">
    <source>
        <dbReference type="ARBA" id="ARBA00000085"/>
    </source>
</evidence>
<dbReference type="AlphaFoldDB" id="A0A5D0MY68"/>
<dbReference type="Gene3D" id="3.30.450.20">
    <property type="entry name" value="PAS domain"/>
    <property type="match status" value="1"/>
</dbReference>
<dbReference type="EMBL" id="VSIV01000005">
    <property type="protein sequence ID" value="TYB36981.1"/>
    <property type="molecule type" value="Genomic_DNA"/>
</dbReference>
<dbReference type="GO" id="GO:0000155">
    <property type="term" value="F:phosphorelay sensor kinase activity"/>
    <property type="evidence" value="ECO:0007669"/>
    <property type="project" value="InterPro"/>
</dbReference>
<dbReference type="Proteomes" id="UP000323337">
    <property type="component" value="Unassembled WGS sequence"/>
</dbReference>
<dbReference type="SUPFAM" id="SSF47384">
    <property type="entry name" value="Homodimeric domain of signal transducing histidine kinase"/>
    <property type="match status" value="1"/>
</dbReference>
<dbReference type="NCBIfam" id="TIGR00229">
    <property type="entry name" value="sensory_box"/>
    <property type="match status" value="1"/>
</dbReference>
<dbReference type="SUPFAM" id="SSF55785">
    <property type="entry name" value="PYP-like sensor domain (PAS domain)"/>
    <property type="match status" value="1"/>
</dbReference>
<keyword evidence="4" id="KW-1133">Transmembrane helix</keyword>
<keyword evidence="3" id="KW-0597">Phosphoprotein</keyword>
<feature type="domain" description="Histidine kinase" evidence="5">
    <location>
        <begin position="336"/>
        <end position="554"/>
    </location>
</feature>
<dbReference type="InterPro" id="IPR004358">
    <property type="entry name" value="Sig_transdc_His_kin-like_C"/>
</dbReference>
<dbReference type="InterPro" id="IPR005467">
    <property type="entry name" value="His_kinase_dom"/>
</dbReference>
<accession>A0A5D0MY68</accession>
<feature type="transmembrane region" description="Helical" evidence="4">
    <location>
        <begin position="124"/>
        <end position="141"/>
    </location>
</feature>
<dbReference type="InterPro" id="IPR036097">
    <property type="entry name" value="HisK_dim/P_sf"/>
</dbReference>
<evidence type="ECO:0000313" key="8">
    <source>
        <dbReference type="Proteomes" id="UP000323337"/>
    </source>
</evidence>
<dbReference type="SMART" id="SM00387">
    <property type="entry name" value="HATPase_c"/>
    <property type="match status" value="1"/>
</dbReference>
<dbReference type="EC" id="2.7.13.3" evidence="2"/>
<feature type="transmembrane region" description="Helical" evidence="4">
    <location>
        <begin position="74"/>
        <end position="93"/>
    </location>
</feature>
<feature type="domain" description="PAS" evidence="6">
    <location>
        <begin position="220"/>
        <end position="265"/>
    </location>
</feature>
<feature type="transmembrane region" description="Helical" evidence="4">
    <location>
        <begin position="148"/>
        <end position="167"/>
    </location>
</feature>
<keyword evidence="4" id="KW-0472">Membrane</keyword>
<comment type="catalytic activity">
    <reaction evidence="1">
        <text>ATP + protein L-histidine = ADP + protein N-phospho-L-histidine.</text>
        <dbReference type="EC" id="2.7.13.3"/>
    </reaction>
</comment>
<evidence type="ECO:0000313" key="7">
    <source>
        <dbReference type="EMBL" id="TYB36981.1"/>
    </source>
</evidence>
<feature type="transmembrane region" description="Helical" evidence="4">
    <location>
        <begin position="31"/>
        <end position="54"/>
    </location>
</feature>
<dbReference type="SMART" id="SM00091">
    <property type="entry name" value="PAS"/>
    <property type="match status" value="1"/>
</dbReference>
<comment type="caution">
    <text evidence="7">The sequence shown here is derived from an EMBL/GenBank/DDBJ whole genome shotgun (WGS) entry which is preliminary data.</text>
</comment>
<dbReference type="SUPFAM" id="SSF55874">
    <property type="entry name" value="ATPase domain of HSP90 chaperone/DNA topoisomerase II/histidine kinase"/>
    <property type="match status" value="1"/>
</dbReference>
<sequence>MVFNIVSFLGFDSNEQRSESSALISENVNNFLILIRLSLYFFIIFFILILNSFFETSIPGITGGKVFIPTENSVFFNIGLLIAFFSLLVFFASKLLSKTLLFYVQAIFDFFIISYLVINTGFAESPFLIFYALIVIYISFFEGIRGGISIILFFTIFVVYTFIYYDLVKDINISNYDFILTISQYCVVFFVVLFFSYFLHKKYAKKEQETAFYEKKLRELENLHELVIENINIGIFVLNSAGSIISCNRSSMEILKFGKSDVIGKKPWQLIPDIQRDMNIVYFKNKYIGYKFQEFSENKTNLGSLLIFQDVTEREHLKKELIEKEKLAFLGEFAAVVAHEIKNPLGAIKGSFHLIKKSGETNKRLIQIVDREISRLELALNNLLFVTRNRSVESGEFSVSNILGGDKSQSKPLLSTILDEFCSYMKDYEVFEKIAFEYDIQNDFQIPFTKEEFYQMFWNLVLNSYENRNDNEIFISSRKENARIAVEYRDRGTGLSRDILDKICQPFFTTKRSGTGLGLYVIKSIMDKYGLPCRFYSIDEVESEGGGFVFHFYI</sequence>
<dbReference type="Pfam" id="PF00512">
    <property type="entry name" value="HisKA"/>
    <property type="match status" value="1"/>
</dbReference>
<dbReference type="InterPro" id="IPR000014">
    <property type="entry name" value="PAS"/>
</dbReference>
<feature type="transmembrane region" description="Helical" evidence="4">
    <location>
        <begin position="100"/>
        <end position="118"/>
    </location>
</feature>
<evidence type="ECO:0000256" key="2">
    <source>
        <dbReference type="ARBA" id="ARBA00012438"/>
    </source>
</evidence>
<dbReference type="SMART" id="SM00388">
    <property type="entry name" value="HisKA"/>
    <property type="match status" value="1"/>
</dbReference>
<dbReference type="Pfam" id="PF13426">
    <property type="entry name" value="PAS_9"/>
    <property type="match status" value="1"/>
</dbReference>
<keyword evidence="4" id="KW-0812">Transmembrane</keyword>
<dbReference type="PROSITE" id="PS50112">
    <property type="entry name" value="PAS"/>
    <property type="match status" value="1"/>
</dbReference>
<dbReference type="PRINTS" id="PR00344">
    <property type="entry name" value="BCTRLSENSOR"/>
</dbReference>
<evidence type="ECO:0000256" key="4">
    <source>
        <dbReference type="SAM" id="Phobius"/>
    </source>
</evidence>
<evidence type="ECO:0000256" key="3">
    <source>
        <dbReference type="ARBA" id="ARBA00022553"/>
    </source>
</evidence>
<evidence type="ECO:0000259" key="6">
    <source>
        <dbReference type="PROSITE" id="PS50112"/>
    </source>
</evidence>
<dbReference type="InterPro" id="IPR036890">
    <property type="entry name" value="HATPase_C_sf"/>
</dbReference>
<protein>
    <recommendedName>
        <fullName evidence="2">histidine kinase</fullName>
        <ecNumber evidence="2">2.7.13.3</ecNumber>
    </recommendedName>
</protein>
<dbReference type="InterPro" id="IPR003661">
    <property type="entry name" value="HisK_dim/P_dom"/>
</dbReference>
<name>A0A5D0MY68_FLESI</name>